<evidence type="ECO:0000259" key="17">
    <source>
        <dbReference type="PROSITE" id="PS51787"/>
    </source>
</evidence>
<comment type="induction">
    <text evidence="10">By heat shock.</text>
</comment>
<dbReference type="CDD" id="cd19500">
    <property type="entry name" value="RecA-like_Lon"/>
    <property type="match status" value="1"/>
</dbReference>
<dbReference type="InterPro" id="IPR027065">
    <property type="entry name" value="Lon_Prtase"/>
</dbReference>
<evidence type="ECO:0000256" key="6">
    <source>
        <dbReference type="ARBA" id="ARBA00022825"/>
    </source>
</evidence>
<dbReference type="PROSITE" id="PS51787">
    <property type="entry name" value="LON_N"/>
    <property type="match status" value="1"/>
</dbReference>
<dbReference type="InterPro" id="IPR046336">
    <property type="entry name" value="Lon_prtase_N_sf"/>
</dbReference>
<dbReference type="Pfam" id="PF05362">
    <property type="entry name" value="Lon_C"/>
    <property type="match status" value="1"/>
</dbReference>
<comment type="function">
    <text evidence="10">ATP-dependent serine protease that mediates the selective degradation of mutant and abnormal proteins as well as certain short-lived regulatory proteins. Required for cellular homeostasis and for survival from DNA damage and developmental changes induced by stress. Degrades polypeptides processively to yield small peptide fragments that are 5 to 10 amino acids long. Binds to DNA in a double-stranded, site-specific manner.</text>
</comment>
<comment type="subcellular location">
    <subcellularLocation>
        <location evidence="1 10 11">Cytoplasm</location>
    </subcellularLocation>
</comment>
<dbReference type="PANTHER" id="PTHR10046">
    <property type="entry name" value="ATP DEPENDENT LON PROTEASE FAMILY MEMBER"/>
    <property type="match status" value="1"/>
</dbReference>
<evidence type="ECO:0000256" key="2">
    <source>
        <dbReference type="ARBA" id="ARBA00022490"/>
    </source>
</evidence>
<evidence type="ECO:0000256" key="11">
    <source>
        <dbReference type="PIRNR" id="PIRNR001174"/>
    </source>
</evidence>
<feature type="domain" description="Lon N-terminal" evidence="17">
    <location>
        <begin position="28"/>
        <end position="221"/>
    </location>
</feature>
<evidence type="ECO:0000256" key="13">
    <source>
        <dbReference type="PIRSR" id="PIRSR001174-2"/>
    </source>
</evidence>
<dbReference type="SUPFAM" id="SSF88697">
    <property type="entry name" value="PUA domain-like"/>
    <property type="match status" value="1"/>
</dbReference>
<evidence type="ECO:0000256" key="10">
    <source>
        <dbReference type="HAMAP-Rule" id="MF_01973"/>
    </source>
</evidence>
<feature type="binding site" evidence="10 13">
    <location>
        <begin position="373"/>
        <end position="380"/>
    </location>
    <ligand>
        <name>ATP</name>
        <dbReference type="ChEBI" id="CHEBI:30616"/>
    </ligand>
</feature>
<dbReference type="NCBIfam" id="TIGR00763">
    <property type="entry name" value="lon"/>
    <property type="match status" value="1"/>
</dbReference>
<evidence type="ECO:0000313" key="19">
    <source>
        <dbReference type="Proteomes" id="UP000035503"/>
    </source>
</evidence>
<reference evidence="18 19" key="1">
    <citation type="journal article" date="2015" name="Genome Announc.">
        <title>Complete Genome Sequence of 'Candidatus Liberibacter africanus,' a Bacterium Associated with Citrus Huanglongbing.</title>
        <authorList>
            <person name="Lin H."/>
            <person name="Pietersen G."/>
            <person name="Han C."/>
            <person name="Read D.A."/>
            <person name="Lou B."/>
            <person name="Gupta G."/>
            <person name="Civerolo E.L."/>
        </authorList>
    </citation>
    <scope>NUCLEOTIDE SEQUENCE [LARGE SCALE GENOMIC DNA]</scope>
    <source>
        <strain evidence="18 19">PTSAPSY</strain>
    </source>
</reference>
<dbReference type="Pfam" id="PF22667">
    <property type="entry name" value="Lon_lid"/>
    <property type="match status" value="1"/>
</dbReference>
<dbReference type="InterPro" id="IPR004815">
    <property type="entry name" value="Lon_bac/euk-typ"/>
</dbReference>
<name>A0A0G3I3K2_LIBAF</name>
<dbReference type="HAMAP" id="MF_01973">
    <property type="entry name" value="lon_bact"/>
    <property type="match status" value="1"/>
</dbReference>
<dbReference type="InterPro" id="IPR054594">
    <property type="entry name" value="Lon_lid"/>
</dbReference>
<dbReference type="InterPro" id="IPR015947">
    <property type="entry name" value="PUA-like_sf"/>
</dbReference>
<dbReference type="Gene3D" id="3.40.50.300">
    <property type="entry name" value="P-loop containing nucleotide triphosphate hydrolases"/>
    <property type="match status" value="1"/>
</dbReference>
<comment type="similarity">
    <text evidence="10 11 14 15">Belongs to the peptidase S16 family.</text>
</comment>
<dbReference type="Gene3D" id="1.10.8.60">
    <property type="match status" value="1"/>
</dbReference>
<dbReference type="InterPro" id="IPR014721">
    <property type="entry name" value="Ribsml_uS5_D2-typ_fold_subgr"/>
</dbReference>
<dbReference type="Gene3D" id="1.20.58.1480">
    <property type="match status" value="1"/>
</dbReference>
<dbReference type="Gene3D" id="3.30.230.10">
    <property type="match status" value="1"/>
</dbReference>
<keyword evidence="6 10" id="KW-0720">Serine protease</keyword>
<dbReference type="Gene3D" id="2.30.130.40">
    <property type="entry name" value="LON domain-like"/>
    <property type="match status" value="1"/>
</dbReference>
<keyword evidence="4 10" id="KW-0547">Nucleotide-binding</keyword>
<evidence type="ECO:0000256" key="1">
    <source>
        <dbReference type="ARBA" id="ARBA00004496"/>
    </source>
</evidence>
<feature type="active site" evidence="10 12">
    <location>
        <position position="738"/>
    </location>
</feature>
<gene>
    <name evidence="10" type="primary">lon</name>
    <name evidence="18" type="ORF">G293_01010</name>
</gene>
<dbReference type="SMART" id="SM00464">
    <property type="entry name" value="LON"/>
    <property type="match status" value="1"/>
</dbReference>
<dbReference type="KEGG" id="lau:G293_01010"/>
<evidence type="ECO:0000256" key="15">
    <source>
        <dbReference type="RuleBase" id="RU000591"/>
    </source>
</evidence>
<comment type="subunit">
    <text evidence="10 11">Homohexamer. Organized in a ring with a central cavity.</text>
</comment>
<dbReference type="AlphaFoldDB" id="A0A0G3I3K2"/>
<keyword evidence="8 10" id="KW-0346">Stress response</keyword>
<dbReference type="Gene3D" id="1.20.5.5270">
    <property type="match status" value="1"/>
</dbReference>
<dbReference type="Pfam" id="PF00004">
    <property type="entry name" value="AAA"/>
    <property type="match status" value="1"/>
</dbReference>
<dbReference type="FunFam" id="1.20.5.5270:FF:000002">
    <property type="entry name" value="Lon protease homolog"/>
    <property type="match status" value="1"/>
</dbReference>
<dbReference type="SUPFAM" id="SSF54211">
    <property type="entry name" value="Ribosomal protein S5 domain 2-like"/>
    <property type="match status" value="1"/>
</dbReference>
<dbReference type="Pfam" id="PF02190">
    <property type="entry name" value="LON_substr_bdg"/>
    <property type="match status" value="1"/>
</dbReference>
<dbReference type="InterPro" id="IPR027543">
    <property type="entry name" value="Lon_bac"/>
</dbReference>
<dbReference type="InterPro" id="IPR003959">
    <property type="entry name" value="ATPase_AAA_core"/>
</dbReference>
<dbReference type="PROSITE" id="PS01046">
    <property type="entry name" value="LON_SER"/>
    <property type="match status" value="1"/>
</dbReference>
<evidence type="ECO:0000256" key="5">
    <source>
        <dbReference type="ARBA" id="ARBA00022801"/>
    </source>
</evidence>
<feature type="active site" evidence="10 12">
    <location>
        <position position="695"/>
    </location>
</feature>
<dbReference type="InterPro" id="IPR027417">
    <property type="entry name" value="P-loop_NTPase"/>
</dbReference>
<organism evidence="18 19">
    <name type="scientific">Candidatus Liberibacter africanus PTSAPSY</name>
    <dbReference type="NCBI Taxonomy" id="1277257"/>
    <lineage>
        <taxon>Bacteria</taxon>
        <taxon>Pseudomonadati</taxon>
        <taxon>Pseudomonadota</taxon>
        <taxon>Alphaproteobacteria</taxon>
        <taxon>Hyphomicrobiales</taxon>
        <taxon>Rhizobiaceae</taxon>
        <taxon>Liberibacter</taxon>
    </lineage>
</organism>
<dbReference type="SUPFAM" id="SSF52540">
    <property type="entry name" value="P-loop containing nucleoside triphosphate hydrolases"/>
    <property type="match status" value="1"/>
</dbReference>
<dbReference type="PATRIC" id="fig|1277257.4.peg.222"/>
<evidence type="ECO:0000256" key="9">
    <source>
        <dbReference type="ARBA" id="ARBA00050665"/>
    </source>
</evidence>
<dbReference type="OrthoDB" id="9803599at2"/>
<dbReference type="EMBL" id="CP004021">
    <property type="protein sequence ID" value="AKK19840.1"/>
    <property type="molecule type" value="Genomic_DNA"/>
</dbReference>
<evidence type="ECO:0000313" key="18">
    <source>
        <dbReference type="EMBL" id="AKK19840.1"/>
    </source>
</evidence>
<feature type="domain" description="Lon proteolytic" evidence="16">
    <location>
        <begin position="608"/>
        <end position="789"/>
    </location>
</feature>
<accession>A0A0G3I3K2</accession>
<dbReference type="Proteomes" id="UP000035503">
    <property type="component" value="Chromosome"/>
</dbReference>
<dbReference type="GO" id="GO:0016887">
    <property type="term" value="F:ATP hydrolysis activity"/>
    <property type="evidence" value="ECO:0007669"/>
    <property type="project" value="UniProtKB-UniRule"/>
</dbReference>
<dbReference type="InterPro" id="IPR020568">
    <property type="entry name" value="Ribosomal_Su5_D2-typ_SF"/>
</dbReference>
<keyword evidence="2 10" id="KW-0963">Cytoplasm</keyword>
<evidence type="ECO:0000256" key="4">
    <source>
        <dbReference type="ARBA" id="ARBA00022741"/>
    </source>
</evidence>
<dbReference type="InterPro" id="IPR008269">
    <property type="entry name" value="Lon_proteolytic"/>
</dbReference>
<dbReference type="STRING" id="1277257.G293_01010"/>
<dbReference type="NCBIfam" id="NF008053">
    <property type="entry name" value="PRK10787.1"/>
    <property type="match status" value="1"/>
</dbReference>
<evidence type="ECO:0000256" key="12">
    <source>
        <dbReference type="PIRSR" id="PIRSR001174-1"/>
    </source>
</evidence>
<proteinExistence type="evidence at transcript level"/>
<sequence length="820" mass="91148">MSQNGENKLGIVREDDINDRRGDANVVYPLLPLRDIVVFPYMIVPLFVGRDKSVRALDEAVSSHKKIVLVAQLDSNDENPGASSIYKIGTIVDILQVLRLPDGTIKTLVEGNVRARIVDCIDRDDFLEATTDVLPDPNEDAIELEALSRSVTSEFANYIKLNKKISPEVIGTISQIEDFSKLADVIAANLSIKVTEKQKILEVSSIKERFEILLAFMESEISILQVEKRIRSRVKRQMEKTQREYYLNEQMKAIQKELDDGEESGDEISEFESRISKTKLSKEAREKALSELRKLRQMNPLSAESSVVRNYLDWLLGVPWYKNSKTTKDLDFSINVLDQDHFGLAKVKERIIEYLAIQIRSAENKGLILCFVGPPGVGKTSLAQSIAKATGRQYVRMSLGGVYDEADIRGHRRTYIGSMPGRIIQSLKKAKTSNPLLLLDEVDKMGSDLRGDPSAALLEVLDPSQNSSFIDHYLEVEYDLSNVMFVMTANTLNIPLPLMDRMEIIRIAGYTEEEKLQIAKNYLIKKVLKASALKSKEFYISDDVLLKIIRLFTREAGVRGFERELMKIARKAVTKIVKGVEQIISIDENNLQDYLGVPHYKYGKIEGEDQVGIVTGLAWTEVGGEILTIECIIMPGKGKITITGNLKDIMKESILAASSYVKSRAAFFGILPSAFSDANIHVHVPEGATPKDGPSAGIAMATSIVSVMTSIPVCKNVAMTGELTLRGRILPIGGLKEKLLAALRAGITKVLIPEENVKDLIEIPENVKNGLEIISVSFMEDVLKHALLRMPESIDSSGDNSLSLSVGDIVVNKDERSITH</sequence>
<dbReference type="GO" id="GO:0034605">
    <property type="term" value="P:cellular response to heat"/>
    <property type="evidence" value="ECO:0007669"/>
    <property type="project" value="UniProtKB-UniRule"/>
</dbReference>
<evidence type="ECO:0000256" key="14">
    <source>
        <dbReference type="PROSITE-ProRule" id="PRU01122"/>
    </source>
</evidence>
<comment type="catalytic activity">
    <reaction evidence="9 10 11 14">
        <text>Hydrolysis of proteins in presence of ATP.</text>
        <dbReference type="EC" id="3.4.21.53"/>
    </reaction>
</comment>
<dbReference type="FunFam" id="3.40.50.300:FF:000021">
    <property type="entry name" value="Lon protease homolog"/>
    <property type="match status" value="1"/>
</dbReference>
<dbReference type="GO" id="GO:0004176">
    <property type="term" value="F:ATP-dependent peptidase activity"/>
    <property type="evidence" value="ECO:0007669"/>
    <property type="project" value="UniProtKB-UniRule"/>
</dbReference>
<protein>
    <recommendedName>
        <fullName evidence="10 11">Lon protease</fullName>
        <ecNumber evidence="10 11">3.4.21.53</ecNumber>
    </recommendedName>
    <alternativeName>
        <fullName evidence="10">ATP-dependent protease La</fullName>
    </alternativeName>
</protein>
<keyword evidence="7 10" id="KW-0067">ATP-binding</keyword>
<dbReference type="SMART" id="SM00382">
    <property type="entry name" value="AAA"/>
    <property type="match status" value="1"/>
</dbReference>
<dbReference type="PROSITE" id="PS51786">
    <property type="entry name" value="LON_PROTEOLYTIC"/>
    <property type="match status" value="1"/>
</dbReference>
<evidence type="ECO:0000256" key="3">
    <source>
        <dbReference type="ARBA" id="ARBA00022670"/>
    </source>
</evidence>
<dbReference type="InterPro" id="IPR003111">
    <property type="entry name" value="Lon_prtase_N"/>
</dbReference>
<keyword evidence="3 10" id="KW-0645">Protease</keyword>
<evidence type="ECO:0000256" key="7">
    <source>
        <dbReference type="ARBA" id="ARBA00022840"/>
    </source>
</evidence>
<dbReference type="GO" id="GO:0043565">
    <property type="term" value="F:sequence-specific DNA binding"/>
    <property type="evidence" value="ECO:0007669"/>
    <property type="project" value="UniProtKB-UniRule"/>
</dbReference>
<dbReference type="PRINTS" id="PR00830">
    <property type="entry name" value="ENDOLAPTASE"/>
</dbReference>
<dbReference type="GO" id="GO:0005524">
    <property type="term" value="F:ATP binding"/>
    <property type="evidence" value="ECO:0007669"/>
    <property type="project" value="UniProtKB-UniRule"/>
</dbReference>
<dbReference type="InterPro" id="IPR003593">
    <property type="entry name" value="AAA+_ATPase"/>
</dbReference>
<dbReference type="EC" id="3.4.21.53" evidence="10 11"/>
<keyword evidence="5 10" id="KW-0378">Hydrolase</keyword>
<dbReference type="GO" id="GO:0006515">
    <property type="term" value="P:protein quality control for misfolded or incompletely synthesized proteins"/>
    <property type="evidence" value="ECO:0007669"/>
    <property type="project" value="UniProtKB-UniRule"/>
</dbReference>
<dbReference type="PIRSF" id="PIRSF001174">
    <property type="entry name" value="Lon_proteas"/>
    <property type="match status" value="1"/>
</dbReference>
<keyword evidence="19" id="KW-1185">Reference proteome</keyword>
<evidence type="ECO:0000256" key="8">
    <source>
        <dbReference type="ARBA" id="ARBA00023016"/>
    </source>
</evidence>
<evidence type="ECO:0000259" key="16">
    <source>
        <dbReference type="PROSITE" id="PS51786"/>
    </source>
</evidence>
<dbReference type="InterPro" id="IPR008268">
    <property type="entry name" value="Peptidase_S16_AS"/>
</dbReference>
<dbReference type="GO" id="GO:0005737">
    <property type="term" value="C:cytoplasm"/>
    <property type="evidence" value="ECO:0007669"/>
    <property type="project" value="UniProtKB-SubCell"/>
</dbReference>
<dbReference type="GO" id="GO:0004252">
    <property type="term" value="F:serine-type endopeptidase activity"/>
    <property type="evidence" value="ECO:0007669"/>
    <property type="project" value="UniProtKB-UniRule"/>
</dbReference>